<evidence type="ECO:0000313" key="3">
    <source>
        <dbReference type="Proteomes" id="UP001296706"/>
    </source>
</evidence>
<dbReference type="Proteomes" id="UP001296706">
    <property type="component" value="Unassembled WGS sequence"/>
</dbReference>
<reference evidence="2 3" key="1">
    <citation type="submission" date="2020-04" db="EMBL/GenBank/DDBJ databases">
        <authorList>
            <person name="Klaysubun C."/>
            <person name="Duangmal K."/>
            <person name="Lipun K."/>
        </authorList>
    </citation>
    <scope>NUCLEOTIDE SEQUENCE [LARGE SCALE GENOMIC DNA]</scope>
    <source>
        <strain evidence="2 3">JCM 11839</strain>
    </source>
</reference>
<comment type="caution">
    <text evidence="2">The sequence shown here is derived from an EMBL/GenBank/DDBJ whole genome shotgun (WGS) entry which is preliminary data.</text>
</comment>
<feature type="compositionally biased region" description="Low complexity" evidence="1">
    <location>
        <begin position="37"/>
        <end position="50"/>
    </location>
</feature>
<dbReference type="EMBL" id="JAAXKY010000085">
    <property type="protein sequence ID" value="NMH80004.1"/>
    <property type="molecule type" value="Genomic_DNA"/>
</dbReference>
<name>A0ABX1RJ81_9PSEU</name>
<gene>
    <name evidence="2" type="ORF">HF577_23280</name>
</gene>
<evidence type="ECO:0000256" key="1">
    <source>
        <dbReference type="SAM" id="MobiDB-lite"/>
    </source>
</evidence>
<evidence type="ECO:0000313" key="2">
    <source>
        <dbReference type="EMBL" id="NMH80004.1"/>
    </source>
</evidence>
<dbReference type="RefSeq" id="WP_169398068.1">
    <property type="nucleotide sequence ID" value="NZ_BAAAJH010000001.1"/>
</dbReference>
<accession>A0ABX1RJ81</accession>
<keyword evidence="3" id="KW-1185">Reference proteome</keyword>
<proteinExistence type="predicted"/>
<organism evidence="2 3">
    <name type="scientific">Pseudonocardia xinjiangensis</name>
    <dbReference type="NCBI Taxonomy" id="75289"/>
    <lineage>
        <taxon>Bacteria</taxon>
        <taxon>Bacillati</taxon>
        <taxon>Actinomycetota</taxon>
        <taxon>Actinomycetes</taxon>
        <taxon>Pseudonocardiales</taxon>
        <taxon>Pseudonocardiaceae</taxon>
        <taxon>Pseudonocardia</taxon>
    </lineage>
</organism>
<feature type="region of interest" description="Disordered" evidence="1">
    <location>
        <begin position="24"/>
        <end position="52"/>
    </location>
</feature>
<feature type="compositionally biased region" description="Basic and acidic residues" evidence="1">
    <location>
        <begin position="24"/>
        <end position="36"/>
    </location>
</feature>
<sequence>MPPEQPTPAGDLDAETPAFAHRMFDPARDGRTDEPATARGGRSAHATATGRRARRILELLHGRHRP</sequence>
<protein>
    <submittedName>
        <fullName evidence="2">Uncharacterized protein</fullName>
    </submittedName>
</protein>